<dbReference type="Proteomes" id="UP000315369">
    <property type="component" value="Unassembled WGS sequence"/>
</dbReference>
<evidence type="ECO:0000313" key="3">
    <source>
        <dbReference type="EMBL" id="TQF16660.1"/>
    </source>
</evidence>
<sequence length="90" mass="10138">MARSVEPADRGTLALRRTTSEYRAAAEEQAARVREEIEAALIVARDTREAIERRIADELHAPPGSFRAKTQRKQPARVAVRKTRSKAKKN</sequence>
<evidence type="ECO:0000256" key="1">
    <source>
        <dbReference type="SAM" id="Coils"/>
    </source>
</evidence>
<reference evidence="3 4" key="1">
    <citation type="submission" date="2019-06" db="EMBL/GenBank/DDBJ databases">
        <authorList>
            <person name="Livingstone P."/>
            <person name="Whitworth D."/>
        </authorList>
    </citation>
    <scope>NUCLEOTIDE SEQUENCE [LARGE SCALE GENOMIC DNA]</scope>
    <source>
        <strain evidence="3 4">AM401</strain>
    </source>
</reference>
<feature type="coiled-coil region" evidence="1">
    <location>
        <begin position="23"/>
        <end position="54"/>
    </location>
</feature>
<dbReference type="OrthoDB" id="5526032at2"/>
<proteinExistence type="predicted"/>
<name>A0A540X637_9BACT</name>
<keyword evidence="1" id="KW-0175">Coiled coil</keyword>
<dbReference type="EMBL" id="VIFM01000020">
    <property type="protein sequence ID" value="TQF16660.1"/>
    <property type="molecule type" value="Genomic_DNA"/>
</dbReference>
<dbReference type="AlphaFoldDB" id="A0A540X637"/>
<evidence type="ECO:0000256" key="2">
    <source>
        <dbReference type="SAM" id="MobiDB-lite"/>
    </source>
</evidence>
<organism evidence="3 4">
    <name type="scientific">Myxococcus llanfairpwllgwyngyllgogerychwyrndrobwllllantysiliogogogochensis</name>
    <dbReference type="NCBI Taxonomy" id="2590453"/>
    <lineage>
        <taxon>Bacteria</taxon>
        <taxon>Pseudomonadati</taxon>
        <taxon>Myxococcota</taxon>
        <taxon>Myxococcia</taxon>
        <taxon>Myxococcales</taxon>
        <taxon>Cystobacterineae</taxon>
        <taxon>Myxococcaceae</taxon>
        <taxon>Myxococcus</taxon>
    </lineage>
</organism>
<evidence type="ECO:0000313" key="4">
    <source>
        <dbReference type="Proteomes" id="UP000315369"/>
    </source>
</evidence>
<comment type="caution">
    <text evidence="3">The sequence shown here is derived from an EMBL/GenBank/DDBJ whole genome shotgun (WGS) entry which is preliminary data.</text>
</comment>
<keyword evidence="4" id="KW-1185">Reference proteome</keyword>
<protein>
    <submittedName>
        <fullName evidence="3">Uncharacterized protein</fullName>
    </submittedName>
</protein>
<accession>A0A540X637</accession>
<feature type="region of interest" description="Disordered" evidence="2">
    <location>
        <begin position="57"/>
        <end position="90"/>
    </location>
</feature>
<feature type="compositionally biased region" description="Basic residues" evidence="2">
    <location>
        <begin position="69"/>
        <end position="90"/>
    </location>
</feature>
<gene>
    <name evidence="3" type="ORF">FJV41_07285</name>
</gene>